<dbReference type="InterPro" id="IPR011989">
    <property type="entry name" value="ARM-like"/>
</dbReference>
<gene>
    <name evidence="1" type="ORF">BBGANOMO_00021</name>
</gene>
<dbReference type="Gene3D" id="1.25.10.10">
    <property type="entry name" value="Leucine-rich Repeat Variant"/>
    <property type="match status" value="1"/>
</dbReference>
<dbReference type="EMBL" id="MT631456">
    <property type="protein sequence ID" value="QNO50947.1"/>
    <property type="molecule type" value="Genomic_DNA"/>
</dbReference>
<evidence type="ECO:0008006" key="2">
    <source>
        <dbReference type="Google" id="ProtNLM"/>
    </source>
</evidence>
<protein>
    <recommendedName>
        <fullName evidence="2">HEAT repeat domain-containing protein</fullName>
    </recommendedName>
</protein>
<name>A0A7G9YSG3_9EURY</name>
<proteinExistence type="predicted"/>
<dbReference type="InterPro" id="IPR016024">
    <property type="entry name" value="ARM-type_fold"/>
</dbReference>
<evidence type="ECO:0000313" key="1">
    <source>
        <dbReference type="EMBL" id="QNO50947.1"/>
    </source>
</evidence>
<dbReference type="SUPFAM" id="SSF48371">
    <property type="entry name" value="ARM repeat"/>
    <property type="match status" value="1"/>
</dbReference>
<dbReference type="AlphaFoldDB" id="A0A7G9YSG3"/>
<accession>A0A7G9YSG3</accession>
<sequence length="175" mass="20361">MITELDSLVERLIYERSPAERKKIALKISESGDDAIDPLLQAIDRTWETIDINTDMFIFDALWYTYQNVGLRPFERILMDKNNSFRKYLPNKLAGFKEDDVIEVMGKALKNEDEAIYQTRLIAGLGQTDSKKAILILQQYENHENLEVSYLANFWIAMIERKELPEQPAGLEWGE</sequence>
<organism evidence="1">
    <name type="scientific">Candidatus Methanophagaceae archaeon ANME-1 ERB6</name>
    <dbReference type="NCBI Taxonomy" id="2759912"/>
    <lineage>
        <taxon>Archaea</taxon>
        <taxon>Methanobacteriati</taxon>
        <taxon>Methanobacteriota</taxon>
        <taxon>Stenosarchaea group</taxon>
        <taxon>Methanomicrobia</taxon>
        <taxon>Candidatus Methanophagales</taxon>
        <taxon>Candidatus Methanophagaceae</taxon>
    </lineage>
</organism>
<reference evidence="1" key="1">
    <citation type="submission" date="2020-06" db="EMBL/GenBank/DDBJ databases">
        <title>Unique genomic features of the anaerobic methanotrophic archaea.</title>
        <authorList>
            <person name="Chadwick G.L."/>
            <person name="Skennerton C.T."/>
            <person name="Laso-Perez R."/>
            <person name="Leu A.O."/>
            <person name="Speth D.R."/>
            <person name="Yu H."/>
            <person name="Morgan-Lang C."/>
            <person name="Hatzenpichler R."/>
            <person name="Goudeau D."/>
            <person name="Malmstrom R."/>
            <person name="Brazelton W.J."/>
            <person name="Woyke T."/>
            <person name="Hallam S.J."/>
            <person name="Tyson G.W."/>
            <person name="Wegener G."/>
            <person name="Boetius A."/>
            <person name="Orphan V."/>
        </authorList>
    </citation>
    <scope>NUCLEOTIDE SEQUENCE</scope>
</reference>